<reference evidence="1 2" key="1">
    <citation type="journal article" date="2022" name="Nat. Genet.">
        <title>Improved pea reference genome and pan-genome highlight genomic features and evolutionary characteristics.</title>
        <authorList>
            <person name="Yang T."/>
            <person name="Liu R."/>
            <person name="Luo Y."/>
            <person name="Hu S."/>
            <person name="Wang D."/>
            <person name="Wang C."/>
            <person name="Pandey M.K."/>
            <person name="Ge S."/>
            <person name="Xu Q."/>
            <person name="Li N."/>
            <person name="Li G."/>
            <person name="Huang Y."/>
            <person name="Saxena R.K."/>
            <person name="Ji Y."/>
            <person name="Li M."/>
            <person name="Yan X."/>
            <person name="He Y."/>
            <person name="Liu Y."/>
            <person name="Wang X."/>
            <person name="Xiang C."/>
            <person name="Varshney R.K."/>
            <person name="Ding H."/>
            <person name="Gao S."/>
            <person name="Zong X."/>
        </authorList>
    </citation>
    <scope>NUCLEOTIDE SEQUENCE [LARGE SCALE GENOMIC DNA]</scope>
    <source>
        <strain evidence="1 2">cv. Zhongwan 6</strain>
    </source>
</reference>
<proteinExistence type="predicted"/>
<dbReference type="PANTHER" id="PTHR47169">
    <property type="entry name" value="OS01G0541250 PROTEIN"/>
    <property type="match status" value="1"/>
</dbReference>
<sequence>MDLDSDTETSLTNQHIFELYEFDEDNLEEEFEATNNIDESCEDNLQEEVETNNDTDEDEPYRTCKSKNFIAKVMFLVAQTRPRFDSEEKETFSGKLVFVFPFVTHEPAIRSSINRVAGTMVTKAITTDNARTHINHDDPLFREAATKDGFDIRLMCQPANSPDLNILDLGFFSAIQ</sequence>
<accession>A0A9D4WZ65</accession>
<dbReference type="AlphaFoldDB" id="A0A9D4WZ65"/>
<dbReference type="InterPro" id="IPR036397">
    <property type="entry name" value="RNaseH_sf"/>
</dbReference>
<dbReference type="PANTHER" id="PTHR47169:SF2">
    <property type="entry name" value="OS01G0541250 PROTEIN"/>
    <property type="match status" value="1"/>
</dbReference>
<protein>
    <recommendedName>
        <fullName evidence="3">Transposase</fullName>
    </recommendedName>
</protein>
<dbReference type="Proteomes" id="UP001058974">
    <property type="component" value="Chromosome 5"/>
</dbReference>
<comment type="caution">
    <text evidence="1">The sequence shown here is derived from an EMBL/GenBank/DDBJ whole genome shotgun (WGS) entry which is preliminary data.</text>
</comment>
<evidence type="ECO:0008006" key="3">
    <source>
        <dbReference type="Google" id="ProtNLM"/>
    </source>
</evidence>
<dbReference type="GO" id="GO:0003676">
    <property type="term" value="F:nucleic acid binding"/>
    <property type="evidence" value="ECO:0007669"/>
    <property type="project" value="InterPro"/>
</dbReference>
<keyword evidence="2" id="KW-1185">Reference proteome</keyword>
<dbReference type="EMBL" id="JAMSHJ010000005">
    <property type="protein sequence ID" value="KAI5410613.1"/>
    <property type="molecule type" value="Genomic_DNA"/>
</dbReference>
<dbReference type="Gramene" id="Psat05G0594300-T1">
    <property type="protein sequence ID" value="KAI5410613.1"/>
    <property type="gene ID" value="KIW84_055943"/>
</dbReference>
<organism evidence="1 2">
    <name type="scientific">Pisum sativum</name>
    <name type="common">Garden pea</name>
    <name type="synonym">Lathyrus oleraceus</name>
    <dbReference type="NCBI Taxonomy" id="3888"/>
    <lineage>
        <taxon>Eukaryota</taxon>
        <taxon>Viridiplantae</taxon>
        <taxon>Streptophyta</taxon>
        <taxon>Embryophyta</taxon>
        <taxon>Tracheophyta</taxon>
        <taxon>Spermatophyta</taxon>
        <taxon>Magnoliopsida</taxon>
        <taxon>eudicotyledons</taxon>
        <taxon>Gunneridae</taxon>
        <taxon>Pentapetalae</taxon>
        <taxon>rosids</taxon>
        <taxon>fabids</taxon>
        <taxon>Fabales</taxon>
        <taxon>Fabaceae</taxon>
        <taxon>Papilionoideae</taxon>
        <taxon>50 kb inversion clade</taxon>
        <taxon>NPAAA clade</taxon>
        <taxon>Hologalegina</taxon>
        <taxon>IRL clade</taxon>
        <taxon>Fabeae</taxon>
        <taxon>Lathyrus</taxon>
    </lineage>
</organism>
<name>A0A9D4WZ65_PEA</name>
<dbReference type="Gene3D" id="3.30.420.10">
    <property type="entry name" value="Ribonuclease H-like superfamily/Ribonuclease H"/>
    <property type="match status" value="1"/>
</dbReference>
<gene>
    <name evidence="1" type="ORF">KIW84_055943</name>
</gene>
<evidence type="ECO:0000313" key="2">
    <source>
        <dbReference type="Proteomes" id="UP001058974"/>
    </source>
</evidence>
<evidence type="ECO:0000313" key="1">
    <source>
        <dbReference type="EMBL" id="KAI5410613.1"/>
    </source>
</evidence>